<dbReference type="AlphaFoldDB" id="A0A9D1F5Y7"/>
<comment type="caution">
    <text evidence="1">The sequence shown here is derived from an EMBL/GenBank/DDBJ whole genome shotgun (WGS) entry which is preliminary data.</text>
</comment>
<accession>A0A9D1F5Y7</accession>
<organism evidence="1 2">
    <name type="scientific">Candidatus Scybalocola faecigallinarum</name>
    <dbReference type="NCBI Taxonomy" id="2840941"/>
    <lineage>
        <taxon>Bacteria</taxon>
        <taxon>Bacillati</taxon>
        <taxon>Bacillota</taxon>
        <taxon>Clostridia</taxon>
        <taxon>Lachnospirales</taxon>
        <taxon>Lachnospiraceae</taxon>
        <taxon>Lachnospiraceae incertae sedis</taxon>
        <taxon>Candidatus Scybalocola (ex Gilroy et al. 2021)</taxon>
    </lineage>
</organism>
<dbReference type="Proteomes" id="UP000823927">
    <property type="component" value="Unassembled WGS sequence"/>
</dbReference>
<gene>
    <name evidence="1" type="ORF">IAB46_11465</name>
</gene>
<dbReference type="InterPro" id="IPR024269">
    <property type="entry name" value="DUF3791"/>
</dbReference>
<protein>
    <submittedName>
        <fullName evidence="1">DUF3791 domain-containing protein</fullName>
    </submittedName>
</protein>
<dbReference type="EMBL" id="DVIT01000044">
    <property type="protein sequence ID" value="HIS48146.1"/>
    <property type="molecule type" value="Genomic_DNA"/>
</dbReference>
<reference evidence="1" key="1">
    <citation type="submission" date="2020-10" db="EMBL/GenBank/DDBJ databases">
        <authorList>
            <person name="Gilroy R."/>
        </authorList>
    </citation>
    <scope>NUCLEOTIDE SEQUENCE</scope>
    <source>
        <strain evidence="1">CHK178-757</strain>
    </source>
</reference>
<evidence type="ECO:0000313" key="1">
    <source>
        <dbReference type="EMBL" id="HIS48146.1"/>
    </source>
</evidence>
<evidence type="ECO:0000313" key="2">
    <source>
        <dbReference type="Proteomes" id="UP000823927"/>
    </source>
</evidence>
<sequence>MFDNIKINNTNELEFAVFCIENIASRLERNAEEIYKMLTEESNILSDYIIPEYGILHTQSKDYIVDDIISLMQERGIKV</sequence>
<dbReference type="Pfam" id="PF12668">
    <property type="entry name" value="DUF3791"/>
    <property type="match status" value="1"/>
</dbReference>
<proteinExistence type="predicted"/>
<name>A0A9D1F5Y7_9FIRM</name>
<reference evidence="1" key="2">
    <citation type="journal article" date="2021" name="PeerJ">
        <title>Extensive microbial diversity within the chicken gut microbiome revealed by metagenomics and culture.</title>
        <authorList>
            <person name="Gilroy R."/>
            <person name="Ravi A."/>
            <person name="Getino M."/>
            <person name="Pursley I."/>
            <person name="Horton D.L."/>
            <person name="Alikhan N.F."/>
            <person name="Baker D."/>
            <person name="Gharbi K."/>
            <person name="Hall N."/>
            <person name="Watson M."/>
            <person name="Adriaenssens E.M."/>
            <person name="Foster-Nyarko E."/>
            <person name="Jarju S."/>
            <person name="Secka A."/>
            <person name="Antonio M."/>
            <person name="Oren A."/>
            <person name="Chaudhuri R.R."/>
            <person name="La Ragione R."/>
            <person name="Hildebrand F."/>
            <person name="Pallen M.J."/>
        </authorList>
    </citation>
    <scope>NUCLEOTIDE SEQUENCE</scope>
    <source>
        <strain evidence="1">CHK178-757</strain>
    </source>
</reference>